<proteinExistence type="predicted"/>
<feature type="region of interest" description="Disordered" evidence="1">
    <location>
        <begin position="114"/>
        <end position="140"/>
    </location>
</feature>
<dbReference type="OrthoDB" id="4953086at2"/>
<feature type="transmembrane region" description="Helical" evidence="2">
    <location>
        <begin position="55"/>
        <end position="80"/>
    </location>
</feature>
<keyword evidence="4" id="KW-1185">Reference proteome</keyword>
<dbReference type="RefSeq" id="WP_133205799.1">
    <property type="nucleotide sequence ID" value="NZ_SMRU01000025.1"/>
</dbReference>
<feature type="compositionally biased region" description="Polar residues" evidence="1">
    <location>
        <begin position="114"/>
        <end position="123"/>
    </location>
</feature>
<keyword evidence="2" id="KW-0812">Transmembrane</keyword>
<dbReference type="AlphaFoldDB" id="A0A4R5KAJ6"/>
<dbReference type="Proteomes" id="UP000295511">
    <property type="component" value="Unassembled WGS sequence"/>
</dbReference>
<evidence type="ECO:0000313" key="3">
    <source>
        <dbReference type="EMBL" id="TDF92056.1"/>
    </source>
</evidence>
<dbReference type="EMBL" id="SMRU01000025">
    <property type="protein sequence ID" value="TDF92056.1"/>
    <property type="molecule type" value="Genomic_DNA"/>
</dbReference>
<comment type="caution">
    <text evidence="3">The sequence shown here is derived from an EMBL/GenBank/DDBJ whole genome shotgun (WGS) entry which is preliminary data.</text>
</comment>
<feature type="transmembrane region" description="Helical" evidence="2">
    <location>
        <begin position="20"/>
        <end position="43"/>
    </location>
</feature>
<evidence type="ECO:0000256" key="1">
    <source>
        <dbReference type="SAM" id="MobiDB-lite"/>
    </source>
</evidence>
<name>A0A4R5KAJ6_9MICC</name>
<accession>A0A4R5KAJ6</accession>
<keyword evidence="2" id="KW-1133">Transmembrane helix</keyword>
<keyword evidence="2" id="KW-0472">Membrane</keyword>
<evidence type="ECO:0000313" key="4">
    <source>
        <dbReference type="Proteomes" id="UP000295511"/>
    </source>
</evidence>
<protein>
    <submittedName>
        <fullName evidence="3">Uncharacterized protein</fullName>
    </submittedName>
</protein>
<sequence length="140" mass="14614">MGTHLAIPASTQEKNPRSAVLRTVLAAVIALFPLLNLVLAVVIDQLKPYQVNLPGWVFLWLNGALAVVTVITALATRILAIPGVNDWLRKYAPAFAPEDKITVPTSVASTSAIATGPGSSIQSEAVANTPVNPTPPAADN</sequence>
<organism evidence="3 4">
    <name type="scientific">Arthrobacter terricola</name>
    <dbReference type="NCBI Taxonomy" id="2547396"/>
    <lineage>
        <taxon>Bacteria</taxon>
        <taxon>Bacillati</taxon>
        <taxon>Actinomycetota</taxon>
        <taxon>Actinomycetes</taxon>
        <taxon>Micrococcales</taxon>
        <taxon>Micrococcaceae</taxon>
        <taxon>Arthrobacter</taxon>
    </lineage>
</organism>
<reference evidence="3 4" key="1">
    <citation type="submission" date="2019-03" db="EMBL/GenBank/DDBJ databases">
        <title>Whole genome sequence of Arthrobacter sp JH1-1.</title>
        <authorList>
            <person name="Trinh H.N."/>
        </authorList>
    </citation>
    <scope>NUCLEOTIDE SEQUENCE [LARGE SCALE GENOMIC DNA]</scope>
    <source>
        <strain evidence="3 4">JH1-1</strain>
    </source>
</reference>
<gene>
    <name evidence="3" type="ORF">E1809_18930</name>
</gene>
<evidence type="ECO:0000256" key="2">
    <source>
        <dbReference type="SAM" id="Phobius"/>
    </source>
</evidence>